<dbReference type="GO" id="GO:0008138">
    <property type="term" value="F:protein tyrosine/serine/threonine phosphatase activity"/>
    <property type="evidence" value="ECO:0007669"/>
    <property type="project" value="TreeGrafter"/>
</dbReference>
<organism evidence="8 9">
    <name type="scientific">Pleurotus eryngii</name>
    <name type="common">Boletus of the steppes</name>
    <dbReference type="NCBI Taxonomy" id="5323"/>
    <lineage>
        <taxon>Eukaryota</taxon>
        <taxon>Fungi</taxon>
        <taxon>Dikarya</taxon>
        <taxon>Basidiomycota</taxon>
        <taxon>Agaricomycotina</taxon>
        <taxon>Agaricomycetes</taxon>
        <taxon>Agaricomycetidae</taxon>
        <taxon>Agaricales</taxon>
        <taxon>Pleurotineae</taxon>
        <taxon>Pleurotaceae</taxon>
        <taxon>Pleurotus</taxon>
    </lineage>
</organism>
<dbReference type="Gene3D" id="3.90.190.10">
    <property type="entry name" value="Protein tyrosine phosphatase superfamily"/>
    <property type="match status" value="2"/>
</dbReference>
<proteinExistence type="inferred from homology"/>
<dbReference type="Proteomes" id="UP000807025">
    <property type="component" value="Unassembled WGS sequence"/>
</dbReference>
<dbReference type="PANTHER" id="PTHR45848">
    <property type="entry name" value="DUAL SPECIFICITY PROTEIN PHOSPHATASE 12 FAMILY MEMBER"/>
    <property type="match status" value="1"/>
</dbReference>
<feature type="domain" description="Tyrosine-protein phosphatase" evidence="6">
    <location>
        <begin position="4"/>
        <end position="146"/>
    </location>
</feature>
<comment type="similarity">
    <text evidence="1">Belongs to the protein-tyrosine phosphatase family. Non-receptor class dual specificity subfamily.</text>
</comment>
<dbReference type="InterPro" id="IPR000340">
    <property type="entry name" value="Dual-sp_phosphatase_cat-dom"/>
</dbReference>
<dbReference type="InterPro" id="IPR000387">
    <property type="entry name" value="Tyr_Pase_dom"/>
</dbReference>
<evidence type="ECO:0000256" key="3">
    <source>
        <dbReference type="ARBA" id="ARBA00022801"/>
    </source>
</evidence>
<dbReference type="InterPro" id="IPR020422">
    <property type="entry name" value="TYR_PHOSPHATASE_DUAL_dom"/>
</dbReference>
<feature type="region of interest" description="Disordered" evidence="5">
    <location>
        <begin position="327"/>
        <end position="352"/>
    </location>
</feature>
<dbReference type="PROSITE" id="PS50056">
    <property type="entry name" value="TYR_PHOSPHATASE_2"/>
    <property type="match status" value="1"/>
</dbReference>
<dbReference type="SMART" id="SM00195">
    <property type="entry name" value="DSPc"/>
    <property type="match status" value="2"/>
</dbReference>
<keyword evidence="4" id="KW-0904">Protein phosphatase</keyword>
<comment type="caution">
    <text evidence="8">The sequence shown here is derived from an EMBL/GenBank/DDBJ whole genome shotgun (WGS) entry which is preliminary data.</text>
</comment>
<evidence type="ECO:0000256" key="4">
    <source>
        <dbReference type="ARBA" id="ARBA00022912"/>
    </source>
</evidence>
<dbReference type="PROSITE" id="PS00383">
    <property type="entry name" value="TYR_PHOSPHATASE_1"/>
    <property type="match status" value="1"/>
</dbReference>
<protein>
    <recommendedName>
        <fullName evidence="2">protein-tyrosine-phosphatase</fullName>
        <ecNumber evidence="2">3.1.3.48</ecNumber>
    </recommendedName>
</protein>
<reference evidence="8" key="1">
    <citation type="submission" date="2020-11" db="EMBL/GenBank/DDBJ databases">
        <authorList>
            <consortium name="DOE Joint Genome Institute"/>
            <person name="Ahrendt S."/>
            <person name="Riley R."/>
            <person name="Andreopoulos W."/>
            <person name="Labutti K."/>
            <person name="Pangilinan J."/>
            <person name="Ruiz-Duenas F.J."/>
            <person name="Barrasa J.M."/>
            <person name="Sanchez-Garcia M."/>
            <person name="Camarero S."/>
            <person name="Miyauchi S."/>
            <person name="Serrano A."/>
            <person name="Linde D."/>
            <person name="Babiker R."/>
            <person name="Drula E."/>
            <person name="Ayuso-Fernandez I."/>
            <person name="Pacheco R."/>
            <person name="Padilla G."/>
            <person name="Ferreira P."/>
            <person name="Barriuso J."/>
            <person name="Kellner H."/>
            <person name="Castanera R."/>
            <person name="Alfaro M."/>
            <person name="Ramirez L."/>
            <person name="Pisabarro A.G."/>
            <person name="Kuo A."/>
            <person name="Tritt A."/>
            <person name="Lipzen A."/>
            <person name="He G."/>
            <person name="Yan M."/>
            <person name="Ng V."/>
            <person name="Cullen D."/>
            <person name="Martin F."/>
            <person name="Rosso M.-N."/>
            <person name="Henrissat B."/>
            <person name="Hibbett D."/>
            <person name="Martinez A.T."/>
            <person name="Grigoriev I.V."/>
        </authorList>
    </citation>
    <scope>NUCLEOTIDE SEQUENCE</scope>
    <source>
        <strain evidence="8">ATCC 90797</strain>
    </source>
</reference>
<dbReference type="InterPro" id="IPR029021">
    <property type="entry name" value="Prot-tyrosine_phosphatase-like"/>
</dbReference>
<dbReference type="PANTHER" id="PTHR45848:SF4">
    <property type="entry name" value="DUAL SPECIFICITY PROTEIN PHOSPHATASE 12"/>
    <property type="match status" value="1"/>
</dbReference>
<evidence type="ECO:0000313" key="9">
    <source>
        <dbReference type="Proteomes" id="UP000807025"/>
    </source>
</evidence>
<evidence type="ECO:0000259" key="7">
    <source>
        <dbReference type="PROSITE" id="PS50056"/>
    </source>
</evidence>
<keyword evidence="3" id="KW-0378">Hydrolase</keyword>
<dbReference type="InterPro" id="IPR016130">
    <property type="entry name" value="Tyr_Pase_AS"/>
</dbReference>
<evidence type="ECO:0000313" key="8">
    <source>
        <dbReference type="EMBL" id="KAF9489403.1"/>
    </source>
</evidence>
<name>A0A9P5ZLT1_PLEER</name>
<dbReference type="EC" id="3.1.3.48" evidence="2"/>
<dbReference type="OrthoDB" id="10252009at2759"/>
<dbReference type="CDD" id="cd14498">
    <property type="entry name" value="DSP"/>
    <property type="match status" value="2"/>
</dbReference>
<evidence type="ECO:0000256" key="1">
    <source>
        <dbReference type="ARBA" id="ARBA00008601"/>
    </source>
</evidence>
<gene>
    <name evidence="8" type="ORF">BDN71DRAFT_1456176</name>
</gene>
<evidence type="ECO:0000256" key="2">
    <source>
        <dbReference type="ARBA" id="ARBA00013064"/>
    </source>
</evidence>
<dbReference type="EMBL" id="MU154672">
    <property type="protein sequence ID" value="KAF9489403.1"/>
    <property type="molecule type" value="Genomic_DNA"/>
</dbReference>
<accession>A0A9P5ZLT1</accession>
<evidence type="ECO:0000259" key="6">
    <source>
        <dbReference type="PROSITE" id="PS50054"/>
    </source>
</evidence>
<keyword evidence="9" id="KW-1185">Reference proteome</keyword>
<dbReference type="SUPFAM" id="SSF52799">
    <property type="entry name" value="(Phosphotyrosine protein) phosphatases II"/>
    <property type="match status" value="2"/>
</dbReference>
<evidence type="ECO:0000256" key="5">
    <source>
        <dbReference type="SAM" id="MobiDB-lite"/>
    </source>
</evidence>
<dbReference type="Pfam" id="PF00782">
    <property type="entry name" value="DSPc"/>
    <property type="match status" value="2"/>
</dbReference>
<sequence length="389" mass="42896">MVYNPQSVNAIIKDQLYLGNLAAAQSVDLRKKIGITHIVSVCPEYQSTGPNHLAIAVHDSEYENLLLHLPNACRFIQAAMDNGGKVLVHCVMGISRSTTVVCAYLMKTRRMSPSSAIRFVRRWRPCVHPNYGFVRQLHAFADCGYDPSPENKAYIAWKRSQSRNVTNFLKTVVDTTPVIPEQLYLSSDFPKDPEQAEALLLDLGITHFLTLSPAECATNIPSVKYHHKNIGPGKDSLLLALPEICDFVNEAITNDGEVLIHSVVESRACTAACAYLMSSRHVHPDAAYALLQNALPLFNPTANFSKHLELFDACRYHPTAEHPLVRAWSGNDKRKSRKASSPTRSGDPKDLNTNASALSAAAACMLSETGFDMAAFGETLAKIQRQHLV</sequence>
<feature type="domain" description="Tyrosine specific protein phosphatases" evidence="7">
    <location>
        <begin position="67"/>
        <end position="125"/>
    </location>
</feature>
<dbReference type="AlphaFoldDB" id="A0A9P5ZLT1"/>
<dbReference type="GO" id="GO:0004725">
    <property type="term" value="F:protein tyrosine phosphatase activity"/>
    <property type="evidence" value="ECO:0007669"/>
    <property type="project" value="UniProtKB-EC"/>
</dbReference>
<dbReference type="PROSITE" id="PS50054">
    <property type="entry name" value="TYR_PHOSPHATASE_DUAL"/>
    <property type="match status" value="1"/>
</dbReference>